<dbReference type="InterPro" id="IPR050834">
    <property type="entry name" value="Glycosyltransf_2"/>
</dbReference>
<evidence type="ECO:0000259" key="1">
    <source>
        <dbReference type="Pfam" id="PF00535"/>
    </source>
</evidence>
<dbReference type="CDD" id="cd00761">
    <property type="entry name" value="Glyco_tranf_GTA_type"/>
    <property type="match status" value="1"/>
</dbReference>
<proteinExistence type="predicted"/>
<reference evidence="3" key="1">
    <citation type="journal article" date="2019" name="Int. J. Syst. Evol. Microbiol.">
        <title>The Global Catalogue of Microorganisms (GCM) 10K type strain sequencing project: providing services to taxonomists for standard genome sequencing and annotation.</title>
        <authorList>
            <consortium name="The Broad Institute Genomics Platform"/>
            <consortium name="The Broad Institute Genome Sequencing Center for Infectious Disease"/>
            <person name="Wu L."/>
            <person name="Ma J."/>
        </authorList>
    </citation>
    <scope>NUCLEOTIDE SEQUENCE [LARGE SCALE GENOMIC DNA]</scope>
    <source>
        <strain evidence="3">NBRC 110633</strain>
    </source>
</reference>
<feature type="domain" description="Glycosyltransferase 2-like" evidence="1">
    <location>
        <begin position="5"/>
        <end position="126"/>
    </location>
</feature>
<protein>
    <submittedName>
        <fullName evidence="2">Glycosyl transferase</fullName>
    </submittedName>
</protein>
<dbReference type="GO" id="GO:0016740">
    <property type="term" value="F:transferase activity"/>
    <property type="evidence" value="ECO:0007669"/>
    <property type="project" value="UniProtKB-KW"/>
</dbReference>
<keyword evidence="2" id="KW-0808">Transferase</keyword>
<name>A0ABQ5Y235_9VIBR</name>
<evidence type="ECO:0000313" key="3">
    <source>
        <dbReference type="Proteomes" id="UP001156669"/>
    </source>
</evidence>
<dbReference type="SUPFAM" id="SSF53448">
    <property type="entry name" value="Nucleotide-diphospho-sugar transferases"/>
    <property type="match status" value="1"/>
</dbReference>
<dbReference type="Pfam" id="PF00535">
    <property type="entry name" value="Glycos_transf_2"/>
    <property type="match status" value="1"/>
</dbReference>
<dbReference type="InterPro" id="IPR029044">
    <property type="entry name" value="Nucleotide-diphossugar_trans"/>
</dbReference>
<accession>A0ABQ5Y235</accession>
<dbReference type="PANTHER" id="PTHR43685:SF11">
    <property type="entry name" value="GLYCOSYLTRANSFERASE TAGX-RELATED"/>
    <property type="match status" value="1"/>
</dbReference>
<keyword evidence="3" id="KW-1185">Reference proteome</keyword>
<evidence type="ECO:0000313" key="2">
    <source>
        <dbReference type="EMBL" id="GLR04960.1"/>
    </source>
</evidence>
<dbReference type="EMBL" id="BSOE01000048">
    <property type="protein sequence ID" value="GLR04960.1"/>
    <property type="molecule type" value="Genomic_DNA"/>
</dbReference>
<organism evidence="2 3">
    <name type="scientific">Vibrio hyugaensis</name>
    <dbReference type="NCBI Taxonomy" id="1534743"/>
    <lineage>
        <taxon>Bacteria</taxon>
        <taxon>Pseudomonadati</taxon>
        <taxon>Pseudomonadota</taxon>
        <taxon>Gammaproteobacteria</taxon>
        <taxon>Vibrionales</taxon>
        <taxon>Vibrionaceae</taxon>
        <taxon>Vibrio</taxon>
    </lineage>
</organism>
<dbReference type="Proteomes" id="UP001156669">
    <property type="component" value="Unassembled WGS sequence"/>
</dbReference>
<gene>
    <name evidence="2" type="ORF">GCM10007906_25480</name>
</gene>
<sequence length="313" mass="35722">MDKVTIIIPTYQCLEYLPKALDSVFHQTHRNFEVIVINDGGDLSTQRYLESLLDHRLRYLNTEGVGVAEARNLGVKEATGDYIAFLDADDFWLPDKLKIQVALHKSHPDLALSFSNYVHVSESYEAFTDCFQFWNQLQNEPDEVLLLSKPLDTIIANNIIGTSTVMLDAKLIEAFPMFKAELPYAEDWELWLRICENYQVGVVNSIQVGYLIRQGSITNTKSRKLQQLACLNGILDTYRKSASKYDISPSALKKANARILEGYADYYRGAKSYSKAIALNMRSWIQDPQPRRLRRIMVDGKALVLSNVKFIPE</sequence>
<dbReference type="RefSeq" id="WP_045399844.1">
    <property type="nucleotide sequence ID" value="NZ_BBLD01000024.1"/>
</dbReference>
<dbReference type="Gene3D" id="3.90.550.10">
    <property type="entry name" value="Spore Coat Polysaccharide Biosynthesis Protein SpsA, Chain A"/>
    <property type="match status" value="1"/>
</dbReference>
<comment type="caution">
    <text evidence="2">The sequence shown here is derived from an EMBL/GenBank/DDBJ whole genome shotgun (WGS) entry which is preliminary data.</text>
</comment>
<dbReference type="InterPro" id="IPR001173">
    <property type="entry name" value="Glyco_trans_2-like"/>
</dbReference>
<dbReference type="PANTHER" id="PTHR43685">
    <property type="entry name" value="GLYCOSYLTRANSFERASE"/>
    <property type="match status" value="1"/>
</dbReference>